<sequence>MTVTGQEITDYVERVRAALADLPPQARDELTEDLPEHLTEVAAEADGSLVDRLGTPEAYAAELRAAAGAGDPAAGRRALERRIAAVLGRTRARVGRVDARLGPLVGHATAGEFLRLLRPAWWLVRAYLAAMLVTAISTNGPLGLLPRLDGNEFVGLLMFAGLVVGSIWLGRRTPELRTWRRWAVHAGAVVLALFAVGAVANVDDHARSGYGYGYESISVQNPYDQVQDVYVYDSEGQLVENVRLFDQNGTPIRLGWPACDDPALPDVNAVQRSYPYCPQQAPFRPRPPADRPLPPGSIGATGDPSGSPAPTAPGAVPTATAPGAPVPTKTATAVPSGTTSPPPVAPPPVSGPGAVPTATG</sequence>
<reference evidence="4" key="1">
    <citation type="submission" date="2016-06" db="EMBL/GenBank/DDBJ databases">
        <authorList>
            <person name="Varghese N."/>
            <person name="Submissions Spin"/>
        </authorList>
    </citation>
    <scope>NUCLEOTIDE SEQUENCE [LARGE SCALE GENOMIC DNA]</scope>
    <source>
        <strain evidence="4">DSM 44100</strain>
    </source>
</reference>
<evidence type="ECO:0000256" key="2">
    <source>
        <dbReference type="SAM" id="Phobius"/>
    </source>
</evidence>
<dbReference type="Pfam" id="PF22564">
    <property type="entry name" value="HAAS"/>
    <property type="match status" value="1"/>
</dbReference>
<keyword evidence="2" id="KW-0812">Transmembrane</keyword>
<gene>
    <name evidence="3" type="ORF">GA0070216_11072</name>
</gene>
<accession>A0A1C4ZLK9</accession>
<evidence type="ECO:0000313" key="4">
    <source>
        <dbReference type="Proteomes" id="UP000198797"/>
    </source>
</evidence>
<evidence type="ECO:0000256" key="1">
    <source>
        <dbReference type="SAM" id="MobiDB-lite"/>
    </source>
</evidence>
<protein>
    <submittedName>
        <fullName evidence="3">Uncharacterized protein</fullName>
    </submittedName>
</protein>
<feature type="compositionally biased region" description="Pro residues" evidence="1">
    <location>
        <begin position="340"/>
        <end position="350"/>
    </location>
</feature>
<feature type="region of interest" description="Disordered" evidence="1">
    <location>
        <begin position="278"/>
        <end position="360"/>
    </location>
</feature>
<keyword evidence="2" id="KW-1133">Transmembrane helix</keyword>
<dbReference type="AlphaFoldDB" id="A0A1C4ZLK9"/>
<dbReference type="Proteomes" id="UP000198797">
    <property type="component" value="Unassembled WGS sequence"/>
</dbReference>
<name>A0A1C4ZLK9_9ACTN</name>
<keyword evidence="4" id="KW-1185">Reference proteome</keyword>
<feature type="compositionally biased region" description="Low complexity" evidence="1">
    <location>
        <begin position="351"/>
        <end position="360"/>
    </location>
</feature>
<dbReference type="RefSeq" id="WP_176739056.1">
    <property type="nucleotide sequence ID" value="NZ_FMCU01000010.1"/>
</dbReference>
<feature type="transmembrane region" description="Helical" evidence="2">
    <location>
        <begin position="182"/>
        <end position="200"/>
    </location>
</feature>
<dbReference type="EMBL" id="FMCU01000010">
    <property type="protein sequence ID" value="SCF33779.1"/>
    <property type="molecule type" value="Genomic_DNA"/>
</dbReference>
<feature type="transmembrane region" description="Helical" evidence="2">
    <location>
        <begin position="122"/>
        <end position="141"/>
    </location>
</feature>
<feature type="compositionally biased region" description="Low complexity" evidence="1">
    <location>
        <begin position="304"/>
        <end position="339"/>
    </location>
</feature>
<feature type="compositionally biased region" description="Pro residues" evidence="1">
    <location>
        <begin position="284"/>
        <end position="295"/>
    </location>
</feature>
<organism evidence="3 4">
    <name type="scientific">Micromonospora matsumotoense</name>
    <dbReference type="NCBI Taxonomy" id="121616"/>
    <lineage>
        <taxon>Bacteria</taxon>
        <taxon>Bacillati</taxon>
        <taxon>Actinomycetota</taxon>
        <taxon>Actinomycetes</taxon>
        <taxon>Micromonosporales</taxon>
        <taxon>Micromonosporaceae</taxon>
        <taxon>Micromonospora</taxon>
    </lineage>
</organism>
<proteinExistence type="predicted"/>
<evidence type="ECO:0000313" key="3">
    <source>
        <dbReference type="EMBL" id="SCF33779.1"/>
    </source>
</evidence>
<keyword evidence="2" id="KW-0472">Membrane</keyword>
<feature type="transmembrane region" description="Helical" evidence="2">
    <location>
        <begin position="153"/>
        <end position="170"/>
    </location>
</feature>
<dbReference type="STRING" id="121616.GA0070216_11072"/>